<proteinExistence type="predicted"/>
<dbReference type="eggNOG" id="COG0044">
    <property type="taxonomic scope" value="Bacteria"/>
</dbReference>
<dbReference type="GO" id="GO:0006145">
    <property type="term" value="P:purine nucleobase catabolic process"/>
    <property type="evidence" value="ECO:0007669"/>
    <property type="project" value="TreeGrafter"/>
</dbReference>
<dbReference type="GO" id="GO:0006221">
    <property type="term" value="P:pyrimidine nucleotide biosynthetic process"/>
    <property type="evidence" value="ECO:0007669"/>
    <property type="project" value="UniProtKB-KW"/>
</dbReference>
<evidence type="ECO:0000313" key="4">
    <source>
        <dbReference type="Proteomes" id="UP000010799"/>
    </source>
</evidence>
<evidence type="ECO:0000259" key="2">
    <source>
        <dbReference type="Pfam" id="PF01979"/>
    </source>
</evidence>
<dbReference type="PANTHER" id="PTHR43668:SF2">
    <property type="entry name" value="ALLANTOINASE"/>
    <property type="match status" value="1"/>
</dbReference>
<dbReference type="Gene3D" id="2.30.40.10">
    <property type="entry name" value="Urease, subunit C, domain 1"/>
    <property type="match status" value="1"/>
</dbReference>
<dbReference type="Gene3D" id="3.20.20.140">
    <property type="entry name" value="Metal-dependent hydrolases"/>
    <property type="match status" value="1"/>
</dbReference>
<dbReference type="EC" id="3.5.2.3" evidence="3"/>
<dbReference type="SUPFAM" id="SSF51338">
    <property type="entry name" value="Composite domain of metallo-dependent hydrolases"/>
    <property type="match status" value="1"/>
</dbReference>
<keyword evidence="4" id="KW-1185">Reference proteome</keyword>
<dbReference type="GO" id="GO:0046872">
    <property type="term" value="F:metal ion binding"/>
    <property type="evidence" value="ECO:0007669"/>
    <property type="project" value="InterPro"/>
</dbReference>
<dbReference type="PATRIC" id="fig|1215343.11.peg.984"/>
<dbReference type="Pfam" id="PF01979">
    <property type="entry name" value="Amidohydro_1"/>
    <property type="match status" value="1"/>
</dbReference>
<dbReference type="STRING" id="1215343.B488_09560"/>
<reference evidence="3 4" key="1">
    <citation type="journal article" date="2012" name="Stand. Genomic Sci.">
        <title>Complete genome sequence of Liberibacter crescens BT-1.</title>
        <authorList>
            <person name="Leonard M.T."/>
            <person name="Fagen J.R."/>
            <person name="Davis-Richardson A.G."/>
            <person name="Davis M.J."/>
            <person name="Triplett E.W."/>
        </authorList>
    </citation>
    <scope>NUCLEOTIDE SEQUENCE [LARGE SCALE GENOMIC DNA]</scope>
    <source>
        <strain evidence="3 4">BT-1</strain>
    </source>
</reference>
<dbReference type="HOGENOM" id="CLU_015572_1_0_5"/>
<dbReference type="KEGG" id="lcc:B488_09560"/>
<keyword evidence="1" id="KW-0665">Pyrimidine biosynthesis</keyword>
<dbReference type="PANTHER" id="PTHR43668">
    <property type="entry name" value="ALLANTOINASE"/>
    <property type="match status" value="1"/>
</dbReference>
<dbReference type="GO" id="GO:0004151">
    <property type="term" value="F:dihydroorotase activity"/>
    <property type="evidence" value="ECO:0007669"/>
    <property type="project" value="UniProtKB-EC"/>
</dbReference>
<dbReference type="CDD" id="cd01317">
    <property type="entry name" value="DHOase_IIa"/>
    <property type="match status" value="1"/>
</dbReference>
<evidence type="ECO:0000313" key="3">
    <source>
        <dbReference type="EMBL" id="AGA64948.1"/>
    </source>
</evidence>
<organism evidence="3 4">
    <name type="scientific">Liberibacter crescens (strain BT-1)</name>
    <dbReference type="NCBI Taxonomy" id="1215343"/>
    <lineage>
        <taxon>Bacteria</taxon>
        <taxon>Pseudomonadati</taxon>
        <taxon>Pseudomonadota</taxon>
        <taxon>Alphaproteobacteria</taxon>
        <taxon>Hyphomicrobiales</taxon>
        <taxon>Rhizobiaceae</taxon>
        <taxon>Liberibacter</taxon>
    </lineage>
</organism>
<feature type="domain" description="Amidohydrolase-related" evidence="2">
    <location>
        <begin position="221"/>
        <end position="425"/>
    </location>
</feature>
<evidence type="ECO:0000256" key="1">
    <source>
        <dbReference type="ARBA" id="ARBA00022975"/>
    </source>
</evidence>
<dbReference type="Proteomes" id="UP000010799">
    <property type="component" value="Chromosome"/>
</dbReference>
<name>L0EWB6_LIBCB</name>
<keyword evidence="3" id="KW-0378">Hydrolase</keyword>
<dbReference type="RefSeq" id="WP_015273373.1">
    <property type="nucleotide sequence ID" value="NC_019907.1"/>
</dbReference>
<dbReference type="NCBIfam" id="TIGR00857">
    <property type="entry name" value="pyrC_multi"/>
    <property type="match status" value="1"/>
</dbReference>
<gene>
    <name evidence="3" type="ordered locus">B488_09560</name>
</gene>
<dbReference type="GO" id="GO:0004038">
    <property type="term" value="F:allantoinase activity"/>
    <property type="evidence" value="ECO:0007669"/>
    <property type="project" value="TreeGrafter"/>
</dbReference>
<dbReference type="SUPFAM" id="SSF51556">
    <property type="entry name" value="Metallo-dependent hydrolases"/>
    <property type="match status" value="1"/>
</dbReference>
<protein>
    <submittedName>
        <fullName evidence="3">Dihydroorotase</fullName>
        <ecNumber evidence="3">3.5.2.3</ecNumber>
    </submittedName>
</protein>
<dbReference type="InterPro" id="IPR050138">
    <property type="entry name" value="DHOase/Allantoinase_Hydrolase"/>
</dbReference>
<dbReference type="InterPro" id="IPR004722">
    <property type="entry name" value="DHOase"/>
</dbReference>
<sequence length="431" mass="46352">MKPIVLNNIRIIDPSRNLDETGAIIIKNGLIADAGYSALNQGFPEEAIIHDCKGLVAAPGLIDARVNTGEPGEEYRETIVSAANAAVSGGVTSFIMMPFTSPVIDSVPLVKFVLNTAKDKAIANVYPAASLTKGMKGKEISEIGLLQEAGAVTFVHGPFSFANTQILYNAMNYTHMFKAVVTIDTNDYYLGSQGVMNEGLLSSWLGLSPIIPESEIIPLERDLRIAKRTGGHYHAPTLSLPQSVSLLQKAKECGVNASCGVSINNLTLNENDIGQYQTSCKIIPTLRSEEDRLGMINALAEGTIDIIVSDHNPQTSETKHVPFSEASFGAIGLETMLAAALRLYHNNQVSLIKLLEAMSTRPAKIFGIPGGTLRPGSPADIVVIDLDYPWVARSKNMVSLSKNTPFENANFSGRVLETYVSGKRVYTLGDS</sequence>
<dbReference type="EMBL" id="CP003789">
    <property type="protein sequence ID" value="AGA64948.1"/>
    <property type="molecule type" value="Genomic_DNA"/>
</dbReference>
<dbReference type="InterPro" id="IPR006680">
    <property type="entry name" value="Amidohydro-rel"/>
</dbReference>
<accession>L0EWB6</accession>
<dbReference type="InterPro" id="IPR011059">
    <property type="entry name" value="Metal-dep_hydrolase_composite"/>
</dbReference>
<dbReference type="InterPro" id="IPR032466">
    <property type="entry name" value="Metal_Hydrolase"/>
</dbReference>
<dbReference type="GO" id="GO:0005737">
    <property type="term" value="C:cytoplasm"/>
    <property type="evidence" value="ECO:0007669"/>
    <property type="project" value="TreeGrafter"/>
</dbReference>
<dbReference type="AlphaFoldDB" id="L0EWB6"/>